<dbReference type="EMBL" id="ATLV01012314">
    <property type="status" value="NOT_ANNOTATED_CDS"/>
    <property type="molecule type" value="Genomic_DNA"/>
</dbReference>
<evidence type="ECO:0000313" key="2">
    <source>
        <dbReference type="EMBL" id="KFB36494.1"/>
    </source>
</evidence>
<proteinExistence type="predicted"/>
<evidence type="ECO:0000313" key="4">
    <source>
        <dbReference type="Proteomes" id="UP000030765"/>
    </source>
</evidence>
<reference evidence="2 4" key="1">
    <citation type="journal article" date="2014" name="BMC Genomics">
        <title>Genome sequence of Anopheles sinensis provides insight into genetics basis of mosquito competence for malaria parasites.</title>
        <authorList>
            <person name="Zhou D."/>
            <person name="Zhang D."/>
            <person name="Ding G."/>
            <person name="Shi L."/>
            <person name="Hou Q."/>
            <person name="Ye Y."/>
            <person name="Xu Y."/>
            <person name="Zhou H."/>
            <person name="Xiong C."/>
            <person name="Li S."/>
            <person name="Yu J."/>
            <person name="Hong S."/>
            <person name="Yu X."/>
            <person name="Zou P."/>
            <person name="Chen C."/>
            <person name="Chang X."/>
            <person name="Wang W."/>
            <person name="Lv Y."/>
            <person name="Sun Y."/>
            <person name="Ma L."/>
            <person name="Shen B."/>
            <person name="Zhu C."/>
        </authorList>
    </citation>
    <scope>NUCLEOTIDE SEQUENCE [LARGE SCALE GENOMIC DNA]</scope>
</reference>
<reference evidence="3" key="2">
    <citation type="submission" date="2020-05" db="UniProtKB">
        <authorList>
            <consortium name="EnsemblMetazoa"/>
        </authorList>
    </citation>
    <scope>IDENTIFICATION</scope>
</reference>
<organism evidence="2">
    <name type="scientific">Anopheles sinensis</name>
    <name type="common">Mosquito</name>
    <dbReference type="NCBI Taxonomy" id="74873"/>
    <lineage>
        <taxon>Eukaryota</taxon>
        <taxon>Metazoa</taxon>
        <taxon>Ecdysozoa</taxon>
        <taxon>Arthropoda</taxon>
        <taxon>Hexapoda</taxon>
        <taxon>Insecta</taxon>
        <taxon>Pterygota</taxon>
        <taxon>Neoptera</taxon>
        <taxon>Endopterygota</taxon>
        <taxon>Diptera</taxon>
        <taxon>Nematocera</taxon>
        <taxon>Culicoidea</taxon>
        <taxon>Culicidae</taxon>
        <taxon>Anophelinae</taxon>
        <taxon>Anopheles</taxon>
    </lineage>
</organism>
<dbReference type="AlphaFoldDB" id="A0A084VEV0"/>
<dbReference type="EMBL" id="KE524780">
    <property type="protein sequence ID" value="KFB36494.1"/>
    <property type="molecule type" value="Genomic_DNA"/>
</dbReference>
<gene>
    <name evidence="2" type="ORF">ZHAS_00003625</name>
</gene>
<evidence type="ECO:0000256" key="1">
    <source>
        <dbReference type="SAM" id="MobiDB-lite"/>
    </source>
</evidence>
<keyword evidence="4" id="KW-1185">Reference proteome</keyword>
<sequence length="60" mass="7050">MTTKNRRPQWCNGRAPRHRQRKEALSSSSDEQTDGIERTFAPSNLFRNEHWLHRSPCTIG</sequence>
<dbReference type="EnsemblMetazoa" id="ASIC003625-RA">
    <property type="protein sequence ID" value="ASIC003625-PA"/>
    <property type="gene ID" value="ASIC003625"/>
</dbReference>
<name>A0A084VEV0_ANOSI</name>
<feature type="region of interest" description="Disordered" evidence="1">
    <location>
        <begin position="1"/>
        <end position="41"/>
    </location>
</feature>
<dbReference type="Proteomes" id="UP000030765">
    <property type="component" value="Unassembled WGS sequence"/>
</dbReference>
<evidence type="ECO:0000313" key="3">
    <source>
        <dbReference type="EnsemblMetazoa" id="ASIC003625-PA"/>
    </source>
</evidence>
<protein>
    <submittedName>
        <fullName evidence="2 3">Esterase</fullName>
    </submittedName>
</protein>
<dbReference type="VEuPathDB" id="VectorBase:ASIC003625"/>
<accession>A0A084VEV0</accession>